<sequence>MVSTNVLCAVVLTLGFHLFAVPVLAKDASASSATAKKTEVWSIGIPNVGMVSPNLKVAASHPHEYYGYPHAAGYGGPAAGGYGGGHYAQPGYGGGHGYGHNEFEFGHVSPSYKTSLGCGHKGFDLIPWFLMALGAVMLIPLFGALVQFKLQALAPLFGFQGQTPLVTTQVGGTRTTLQARLLNEIWPVVDKAIEQYTGMATEELKKEALNAVNAINSGSKKSS</sequence>
<gene>
    <name evidence="4" type="primary">LOC114828516</name>
</gene>
<protein>
    <submittedName>
        <fullName evidence="4">Uncharacterized protein LOC114828516</fullName>
    </submittedName>
</protein>
<feature type="signal peptide" evidence="2">
    <location>
        <begin position="1"/>
        <end position="25"/>
    </location>
</feature>
<evidence type="ECO:0000313" key="4">
    <source>
        <dbReference type="RefSeq" id="XP_028968793.1"/>
    </source>
</evidence>
<proteinExistence type="predicted"/>
<keyword evidence="3" id="KW-1185">Reference proteome</keyword>
<reference evidence="4" key="1">
    <citation type="submission" date="2025-08" db="UniProtKB">
        <authorList>
            <consortium name="RefSeq"/>
        </authorList>
    </citation>
    <scope>IDENTIFICATION</scope>
</reference>
<organism evidence="3 4">
    <name type="scientific">Galendromus occidentalis</name>
    <name type="common">western predatory mite</name>
    <dbReference type="NCBI Taxonomy" id="34638"/>
    <lineage>
        <taxon>Eukaryota</taxon>
        <taxon>Metazoa</taxon>
        <taxon>Ecdysozoa</taxon>
        <taxon>Arthropoda</taxon>
        <taxon>Chelicerata</taxon>
        <taxon>Arachnida</taxon>
        <taxon>Acari</taxon>
        <taxon>Parasitiformes</taxon>
        <taxon>Mesostigmata</taxon>
        <taxon>Gamasina</taxon>
        <taxon>Phytoseioidea</taxon>
        <taxon>Phytoseiidae</taxon>
        <taxon>Typhlodrominae</taxon>
        <taxon>Galendromus</taxon>
    </lineage>
</organism>
<feature type="transmembrane region" description="Helical" evidence="1">
    <location>
        <begin position="125"/>
        <end position="146"/>
    </location>
</feature>
<evidence type="ECO:0000256" key="1">
    <source>
        <dbReference type="SAM" id="Phobius"/>
    </source>
</evidence>
<dbReference type="RefSeq" id="XP_028968793.1">
    <property type="nucleotide sequence ID" value="XM_029112960.1"/>
</dbReference>
<evidence type="ECO:0000313" key="3">
    <source>
        <dbReference type="Proteomes" id="UP000694867"/>
    </source>
</evidence>
<evidence type="ECO:0000256" key="2">
    <source>
        <dbReference type="SAM" id="SignalP"/>
    </source>
</evidence>
<dbReference type="AlphaFoldDB" id="A0AAJ7WK19"/>
<dbReference type="KEGG" id="goe:114828516"/>
<accession>A0AAJ7WK19</accession>
<name>A0AAJ7WK19_9ACAR</name>
<dbReference type="GeneID" id="114828516"/>
<feature type="chain" id="PRO_5042494922" evidence="2">
    <location>
        <begin position="26"/>
        <end position="223"/>
    </location>
</feature>
<keyword evidence="1" id="KW-1133">Transmembrane helix</keyword>
<keyword evidence="2" id="KW-0732">Signal</keyword>
<dbReference type="Proteomes" id="UP000694867">
    <property type="component" value="Unplaced"/>
</dbReference>
<keyword evidence="1" id="KW-0812">Transmembrane</keyword>
<keyword evidence="1" id="KW-0472">Membrane</keyword>